<comment type="caution">
    <text evidence="1">The sequence shown here is derived from an EMBL/GenBank/DDBJ whole genome shotgun (WGS) entry which is preliminary data.</text>
</comment>
<evidence type="ECO:0000313" key="1">
    <source>
        <dbReference type="EMBL" id="MDD2106572.1"/>
    </source>
</evidence>
<sequence>MNNSTNQSLEKLLEELGTARKNFGYPVIVAFDRKASNNVLKQEFIERYSGGLFIAPMNSEVDIEAGISYHQLVRFSLDEPRLSFENADLSGSKAVLMMRAVQGKQIQLSQPIGSTRRRVTRLAEATPINGPSLVYDIELKSLKGEVSQEGRAYFNLAAGKNYAFYGGSTQYELDKLGEHFKKYFEGYDETPGDRDIIEYTLGQIAHVQGSPLKPNKFAIRTHGASKNTIQSGDGAVVLFVELEGFNSENAAPPDENKKLPYLLPNGYSANVLVNTDFLALNIIAAQIEALPENRFQLKFKLENAEKLEYRAEGNIIFQEAPLPQPGSQLYINEVTWIAPKENDANNGLTLEFINNRLTVNFTGHMQADVRVKPKDRDWIQGTVTLKWRILIKYKVELVEIDGNRKMVLIDDSDHDVEFNLNYEWSREIEAAFDVFLISTKRVETEYLSYFHATFSRLRDALTNLHLEVETFIMSSLLFRNSQIAIDSLHQPNDFITLGQLAEDLNKFSITPSENGEISVLANEKIFFKTKPYLQDVKWSVRHLPDYTGDDLKGEINENTGEYTAPAADKFKGSHIKVMVSAQKGTHISHVLVSVLRTTIHVYPSIASVNIGSYAEIIAGEINGKNISMKVEGLGELADSSRPDPLAQATQKYLAPKQVPEWEEGMPIVDKVLRLDKVVVSNGTATNTVHILLPVAMDGPYWLKPKQGQAGLEFEFWRKPSGKPEEQVAKEETSWHVRVGNGTIDDGVYTPHPSRPDGEYIVIVAIHEDQIIDLYASMIVPIPFVSAEKFLALYASVEASDNSRRARINRK</sequence>
<accession>A0A9X4D1G7</accession>
<name>A0A9X4D1G7_9PSED</name>
<dbReference type="RefSeq" id="WP_274078771.1">
    <property type="nucleotide sequence ID" value="NZ_JANIAN010000010.1"/>
</dbReference>
<dbReference type="AlphaFoldDB" id="A0A9X4D1G7"/>
<dbReference type="Proteomes" id="UP001150678">
    <property type="component" value="Unassembled WGS sequence"/>
</dbReference>
<evidence type="ECO:0000313" key="2">
    <source>
        <dbReference type="Proteomes" id="UP001150678"/>
    </source>
</evidence>
<gene>
    <name evidence="1" type="ORF">NP533_10195</name>
</gene>
<reference evidence="1" key="1">
    <citation type="submission" date="2022-07" db="EMBL/GenBank/DDBJ databases">
        <title>Multi-strain Analysis of Pseudomonas putida Reveals Metabolic and Genetic Diversity.</title>
        <authorList>
            <person name="Monk J.M."/>
        </authorList>
    </citation>
    <scope>NUCLEOTIDE SEQUENCE</scope>
    <source>
        <strain evidence="1">17514</strain>
    </source>
</reference>
<organism evidence="1 2">
    <name type="scientific">Pseudomonas asiatica</name>
    <dbReference type="NCBI Taxonomy" id="2219225"/>
    <lineage>
        <taxon>Bacteria</taxon>
        <taxon>Pseudomonadati</taxon>
        <taxon>Pseudomonadota</taxon>
        <taxon>Gammaproteobacteria</taxon>
        <taxon>Pseudomonadales</taxon>
        <taxon>Pseudomonadaceae</taxon>
        <taxon>Pseudomonas</taxon>
    </lineage>
</organism>
<protein>
    <submittedName>
        <fullName evidence="1">Uncharacterized protein</fullName>
    </submittedName>
</protein>
<proteinExistence type="predicted"/>
<dbReference type="EMBL" id="JANIAN010000010">
    <property type="protein sequence ID" value="MDD2106572.1"/>
    <property type="molecule type" value="Genomic_DNA"/>
</dbReference>